<dbReference type="GO" id="GO:0008177">
    <property type="term" value="F:succinate dehydrogenase (quinone) activity"/>
    <property type="evidence" value="ECO:0007669"/>
    <property type="project" value="UniProtKB-EC"/>
</dbReference>
<evidence type="ECO:0000256" key="11">
    <source>
        <dbReference type="ARBA" id="ARBA00023014"/>
    </source>
</evidence>
<evidence type="ECO:0000256" key="13">
    <source>
        <dbReference type="ARBA" id="ARBA00034078"/>
    </source>
</evidence>
<dbReference type="FunFam" id="1.10.1060.10:FF:000005">
    <property type="entry name" value="Succinate dehydrogenase iron-sulfur subunit"/>
    <property type="match status" value="1"/>
</dbReference>
<dbReference type="InterPro" id="IPR004489">
    <property type="entry name" value="Succ_DH/fum_Rdtase_Fe-S"/>
</dbReference>
<dbReference type="GO" id="GO:0051537">
    <property type="term" value="F:2 iron, 2 sulfur cluster binding"/>
    <property type="evidence" value="ECO:0007669"/>
    <property type="project" value="UniProtKB-KW"/>
</dbReference>
<name>A0A1W1V779_DESTI</name>
<keyword evidence="7" id="KW-0001">2Fe-2S</keyword>
<keyword evidence="8" id="KW-0479">Metal-binding</keyword>
<protein>
    <recommendedName>
        <fullName evidence="4">succinate dehydrogenase</fullName>
        <ecNumber evidence="4">1.3.5.1</ecNumber>
    </recommendedName>
</protein>
<dbReference type="InterPro" id="IPR025192">
    <property type="entry name" value="Succ_DH/fum_Rdtase_N"/>
</dbReference>
<dbReference type="InterPro" id="IPR017900">
    <property type="entry name" value="4Fe4S_Fe_S_CS"/>
</dbReference>
<sequence length="256" mass="28615">MRREEKKTMKTVHLKIKRQDSPETKPYWEEFKVPQSSNMNVISCLMAIQKNPVNLKGEKTTPVVWESNCLEEVCGACSMIVNGKARQSCTALVEQLTQPITLEPLNKFKIIRDLYVDRAPIFDALKRVRAWISIDGTYDLGPGPKQNSKQQEVTYNLSRCMSCGVCAQSCPNYSEKTDFIGPAAVAQAHLASLHPTGHIEKEERIAALIQPGGIQECGNSQNCVRECPKQIPLTASLAELKKEVTKHAIKSIFRSN</sequence>
<keyword evidence="5" id="KW-0004">4Fe-4S</keyword>
<dbReference type="FunFam" id="3.10.20.30:FF:000018">
    <property type="entry name" value="Succinate dehydrogenase iron-sulfur subunit"/>
    <property type="match status" value="1"/>
</dbReference>
<organism evidence="15 16">
    <name type="scientific">Desulfonispora thiosulfatigenes DSM 11270</name>
    <dbReference type="NCBI Taxonomy" id="656914"/>
    <lineage>
        <taxon>Bacteria</taxon>
        <taxon>Bacillati</taxon>
        <taxon>Bacillota</taxon>
        <taxon>Clostridia</taxon>
        <taxon>Eubacteriales</taxon>
        <taxon>Peptococcaceae</taxon>
        <taxon>Desulfonispora</taxon>
    </lineage>
</organism>
<dbReference type="GO" id="GO:0009055">
    <property type="term" value="F:electron transfer activity"/>
    <property type="evidence" value="ECO:0007669"/>
    <property type="project" value="InterPro"/>
</dbReference>
<dbReference type="Pfam" id="PF13085">
    <property type="entry name" value="Fer2_3"/>
    <property type="match status" value="1"/>
</dbReference>
<dbReference type="InterPro" id="IPR050573">
    <property type="entry name" value="SDH/FRD_Iron-Sulfur"/>
</dbReference>
<dbReference type="SUPFAM" id="SSF54292">
    <property type="entry name" value="2Fe-2S ferredoxin-like"/>
    <property type="match status" value="1"/>
</dbReference>
<evidence type="ECO:0000256" key="2">
    <source>
        <dbReference type="ARBA" id="ARBA00001966"/>
    </source>
</evidence>
<dbReference type="InterPro" id="IPR009051">
    <property type="entry name" value="Helical_ferredxn"/>
</dbReference>
<dbReference type="InterPro" id="IPR012675">
    <property type="entry name" value="Beta-grasp_dom_sf"/>
</dbReference>
<dbReference type="Pfam" id="PF13183">
    <property type="entry name" value="Fer4_8"/>
    <property type="match status" value="1"/>
</dbReference>
<dbReference type="Gene3D" id="1.10.1060.10">
    <property type="entry name" value="Alpha-helical ferredoxin"/>
    <property type="match status" value="1"/>
</dbReference>
<evidence type="ECO:0000313" key="16">
    <source>
        <dbReference type="Proteomes" id="UP000192731"/>
    </source>
</evidence>
<keyword evidence="16" id="KW-1185">Reference proteome</keyword>
<dbReference type="SUPFAM" id="SSF46548">
    <property type="entry name" value="alpha-helical ferredoxin"/>
    <property type="match status" value="1"/>
</dbReference>
<comment type="cofactor">
    <cofactor evidence="2">
        <name>[4Fe-4S] cluster</name>
        <dbReference type="ChEBI" id="CHEBI:49883"/>
    </cofactor>
</comment>
<dbReference type="STRING" id="656914.SAMN00017405_0575"/>
<reference evidence="15 16" key="1">
    <citation type="submission" date="2017-04" db="EMBL/GenBank/DDBJ databases">
        <authorList>
            <person name="Afonso C.L."/>
            <person name="Miller P.J."/>
            <person name="Scott M.A."/>
            <person name="Spackman E."/>
            <person name="Goraichik I."/>
            <person name="Dimitrov K.M."/>
            <person name="Suarez D.L."/>
            <person name="Swayne D.E."/>
        </authorList>
    </citation>
    <scope>NUCLEOTIDE SEQUENCE [LARGE SCALE GENOMIC DNA]</scope>
    <source>
        <strain evidence="15 16">DSM 11270</strain>
    </source>
</reference>
<dbReference type="GO" id="GO:0046872">
    <property type="term" value="F:metal ion binding"/>
    <property type="evidence" value="ECO:0007669"/>
    <property type="project" value="UniProtKB-KW"/>
</dbReference>
<feature type="domain" description="4Fe-4S ferredoxin-type" evidence="14">
    <location>
        <begin position="151"/>
        <end position="180"/>
    </location>
</feature>
<keyword evidence="11" id="KW-0411">Iron-sulfur</keyword>
<dbReference type="GO" id="GO:0051538">
    <property type="term" value="F:3 iron, 4 sulfur cluster binding"/>
    <property type="evidence" value="ECO:0007669"/>
    <property type="project" value="UniProtKB-KW"/>
</dbReference>
<evidence type="ECO:0000256" key="3">
    <source>
        <dbReference type="ARBA" id="ARBA00009433"/>
    </source>
</evidence>
<evidence type="ECO:0000313" key="15">
    <source>
        <dbReference type="EMBL" id="SMB89133.1"/>
    </source>
</evidence>
<evidence type="ECO:0000256" key="5">
    <source>
        <dbReference type="ARBA" id="ARBA00022485"/>
    </source>
</evidence>
<dbReference type="GO" id="GO:0022904">
    <property type="term" value="P:respiratory electron transport chain"/>
    <property type="evidence" value="ECO:0007669"/>
    <property type="project" value="TreeGrafter"/>
</dbReference>
<evidence type="ECO:0000256" key="4">
    <source>
        <dbReference type="ARBA" id="ARBA00012792"/>
    </source>
</evidence>
<dbReference type="PANTHER" id="PTHR11921">
    <property type="entry name" value="SUCCINATE DEHYDROGENASE IRON-SULFUR PROTEIN"/>
    <property type="match status" value="1"/>
</dbReference>
<dbReference type="Proteomes" id="UP000192731">
    <property type="component" value="Unassembled WGS sequence"/>
</dbReference>
<dbReference type="NCBIfam" id="TIGR00384">
    <property type="entry name" value="dhsB"/>
    <property type="match status" value="1"/>
</dbReference>
<comment type="similarity">
    <text evidence="3">Belongs to the succinate dehydrogenase/fumarate reductase iron-sulfur protein family.</text>
</comment>
<dbReference type="EC" id="1.3.5.1" evidence="4"/>
<evidence type="ECO:0000256" key="8">
    <source>
        <dbReference type="ARBA" id="ARBA00022723"/>
    </source>
</evidence>
<proteinExistence type="inferred from homology"/>
<dbReference type="GO" id="GO:0006099">
    <property type="term" value="P:tricarboxylic acid cycle"/>
    <property type="evidence" value="ECO:0007669"/>
    <property type="project" value="UniProtKB-KW"/>
</dbReference>
<evidence type="ECO:0000259" key="14">
    <source>
        <dbReference type="PROSITE" id="PS51379"/>
    </source>
</evidence>
<dbReference type="PROSITE" id="PS51379">
    <property type="entry name" value="4FE4S_FER_2"/>
    <property type="match status" value="1"/>
</dbReference>
<keyword evidence="9" id="KW-0560">Oxidoreductase</keyword>
<keyword evidence="12" id="KW-0003">3Fe-4S</keyword>
<evidence type="ECO:0000256" key="1">
    <source>
        <dbReference type="ARBA" id="ARBA00001927"/>
    </source>
</evidence>
<dbReference type="InterPro" id="IPR036010">
    <property type="entry name" value="2Fe-2S_ferredoxin-like_sf"/>
</dbReference>
<evidence type="ECO:0000256" key="9">
    <source>
        <dbReference type="ARBA" id="ARBA00023002"/>
    </source>
</evidence>
<dbReference type="PROSITE" id="PS00198">
    <property type="entry name" value="4FE4S_FER_1"/>
    <property type="match status" value="1"/>
</dbReference>
<dbReference type="OrthoDB" id="9804391at2"/>
<keyword evidence="10" id="KW-0408">Iron</keyword>
<gene>
    <name evidence="15" type="ORF">SAMN00017405_0575</name>
</gene>
<dbReference type="GO" id="GO:0051539">
    <property type="term" value="F:4 iron, 4 sulfur cluster binding"/>
    <property type="evidence" value="ECO:0007669"/>
    <property type="project" value="UniProtKB-KW"/>
</dbReference>
<dbReference type="EMBL" id="FWWT01000016">
    <property type="protein sequence ID" value="SMB89133.1"/>
    <property type="molecule type" value="Genomic_DNA"/>
</dbReference>
<dbReference type="PANTHER" id="PTHR11921:SF29">
    <property type="entry name" value="SUCCINATE DEHYDROGENASE [UBIQUINONE] IRON-SULFUR SUBUNIT, MITOCHONDRIAL"/>
    <property type="match status" value="1"/>
</dbReference>
<dbReference type="InterPro" id="IPR017896">
    <property type="entry name" value="4Fe4S_Fe-S-bd"/>
</dbReference>
<evidence type="ECO:0000256" key="6">
    <source>
        <dbReference type="ARBA" id="ARBA00022532"/>
    </source>
</evidence>
<dbReference type="NCBIfam" id="NF006391">
    <property type="entry name" value="PRK08640.1"/>
    <property type="match status" value="1"/>
</dbReference>
<dbReference type="AlphaFoldDB" id="A0A1W1V779"/>
<evidence type="ECO:0000256" key="7">
    <source>
        <dbReference type="ARBA" id="ARBA00022714"/>
    </source>
</evidence>
<accession>A0A1W1V779</accession>
<keyword evidence="6" id="KW-0816">Tricarboxylic acid cycle</keyword>
<dbReference type="Gene3D" id="3.10.20.30">
    <property type="match status" value="1"/>
</dbReference>
<evidence type="ECO:0000256" key="10">
    <source>
        <dbReference type="ARBA" id="ARBA00023004"/>
    </source>
</evidence>
<comment type="cofactor">
    <cofactor evidence="13">
        <name>[2Fe-2S] cluster</name>
        <dbReference type="ChEBI" id="CHEBI:190135"/>
    </cofactor>
</comment>
<evidence type="ECO:0000256" key="12">
    <source>
        <dbReference type="ARBA" id="ARBA00023291"/>
    </source>
</evidence>
<comment type="cofactor">
    <cofactor evidence="1">
        <name>[3Fe-4S] cluster</name>
        <dbReference type="ChEBI" id="CHEBI:21137"/>
    </cofactor>
</comment>